<dbReference type="SMART" id="SM00849">
    <property type="entry name" value="Lactamase_B"/>
    <property type="match status" value="1"/>
</dbReference>
<dbReference type="EMBL" id="JABBFW010000005">
    <property type="protein sequence ID" value="NML15227.1"/>
    <property type="molecule type" value="Genomic_DNA"/>
</dbReference>
<organism evidence="7 8">
    <name type="scientific">Azohydromonas caseinilytica</name>
    <dbReference type="NCBI Taxonomy" id="2728836"/>
    <lineage>
        <taxon>Bacteria</taxon>
        <taxon>Pseudomonadati</taxon>
        <taxon>Pseudomonadota</taxon>
        <taxon>Betaproteobacteria</taxon>
        <taxon>Burkholderiales</taxon>
        <taxon>Sphaerotilaceae</taxon>
        <taxon>Azohydromonas</taxon>
    </lineage>
</organism>
<gene>
    <name evidence="7" type="ORF">HHL10_09575</name>
</gene>
<dbReference type="Gene3D" id="3.60.15.10">
    <property type="entry name" value="Ribonuclease Z/Hydroxyacylglutathione hydrolase-like"/>
    <property type="match status" value="1"/>
</dbReference>
<feature type="chain" id="PRO_5032460119" evidence="5">
    <location>
        <begin position="22"/>
        <end position="323"/>
    </location>
</feature>
<evidence type="ECO:0000256" key="3">
    <source>
        <dbReference type="ARBA" id="ARBA00022801"/>
    </source>
</evidence>
<dbReference type="SUPFAM" id="SSF56281">
    <property type="entry name" value="Metallo-hydrolase/oxidoreductase"/>
    <property type="match status" value="1"/>
</dbReference>
<dbReference type="PANTHER" id="PTHR42978:SF6">
    <property type="entry name" value="QUORUM-QUENCHING LACTONASE YTNP-RELATED"/>
    <property type="match status" value="1"/>
</dbReference>
<dbReference type="GO" id="GO:0046872">
    <property type="term" value="F:metal ion binding"/>
    <property type="evidence" value="ECO:0007669"/>
    <property type="project" value="UniProtKB-KW"/>
</dbReference>
<keyword evidence="2" id="KW-0479">Metal-binding</keyword>
<keyword evidence="3 7" id="KW-0378">Hydrolase</keyword>
<evidence type="ECO:0000313" key="7">
    <source>
        <dbReference type="EMBL" id="NML15227.1"/>
    </source>
</evidence>
<keyword evidence="4" id="KW-0862">Zinc</keyword>
<dbReference type="GO" id="GO:0016787">
    <property type="term" value="F:hydrolase activity"/>
    <property type="evidence" value="ECO:0007669"/>
    <property type="project" value="UniProtKB-KW"/>
</dbReference>
<dbReference type="InterPro" id="IPR051013">
    <property type="entry name" value="MBL_superfamily_lactonases"/>
</dbReference>
<evidence type="ECO:0000259" key="6">
    <source>
        <dbReference type="SMART" id="SM00849"/>
    </source>
</evidence>
<evidence type="ECO:0000256" key="1">
    <source>
        <dbReference type="ARBA" id="ARBA00007749"/>
    </source>
</evidence>
<keyword evidence="8" id="KW-1185">Reference proteome</keyword>
<protein>
    <submittedName>
        <fullName evidence="7">MBL fold metallo-hydrolase</fullName>
    </submittedName>
</protein>
<dbReference type="InterPro" id="IPR001279">
    <property type="entry name" value="Metallo-B-lactamas"/>
</dbReference>
<comment type="similarity">
    <text evidence="1">Belongs to the metallo-beta-lactamase superfamily.</text>
</comment>
<evidence type="ECO:0000313" key="8">
    <source>
        <dbReference type="Proteomes" id="UP000574067"/>
    </source>
</evidence>
<feature type="domain" description="Metallo-beta-lactamase" evidence="6">
    <location>
        <begin position="81"/>
        <end position="286"/>
    </location>
</feature>
<dbReference type="RefSeq" id="WP_169160130.1">
    <property type="nucleotide sequence ID" value="NZ_JABBFW010000005.1"/>
</dbReference>
<dbReference type="PANTHER" id="PTHR42978">
    <property type="entry name" value="QUORUM-QUENCHING LACTONASE YTNP-RELATED-RELATED"/>
    <property type="match status" value="1"/>
</dbReference>
<dbReference type="InterPro" id="IPR036866">
    <property type="entry name" value="RibonucZ/Hydroxyglut_hydro"/>
</dbReference>
<evidence type="ECO:0000256" key="2">
    <source>
        <dbReference type="ARBA" id="ARBA00022723"/>
    </source>
</evidence>
<dbReference type="CDD" id="cd07720">
    <property type="entry name" value="OPHC2-like_MBL-fold"/>
    <property type="match status" value="1"/>
</dbReference>
<name>A0A848F599_9BURK</name>
<keyword evidence="5" id="KW-0732">Signal</keyword>
<evidence type="ECO:0000256" key="5">
    <source>
        <dbReference type="SAM" id="SignalP"/>
    </source>
</evidence>
<sequence>MLRSLLGGLAASLMVLGTAQAAAPQVKTQPGYYRLMLGEFEVTALSDGTVKLPMDKMLHARPGQVEQQYARAFVPLPAEVSVNAYLVNTGTKLVLIDAGAAGLFGPTLGKLIDNLRAAGYQPEQVDEVYLTHLHSDHAGGLVQGGQRLFPNAVVRAERADADFWLNPASLEKAPAEAKDAFRNAMAVLKPYADAGKFQTFDSGAELVPGIQAVPLHGHTPGHNGFLVRSQGQRLLVWGDVMHAAPVQMKDPGVTIQFDSDTRSAAATRRKVMAEVAREGTWVAGAHLSFPGLGHLRAVGKGYEWVPAHYSIPAAAPASAAASK</sequence>
<comment type="caution">
    <text evidence="7">The sequence shown here is derived from an EMBL/GenBank/DDBJ whole genome shotgun (WGS) entry which is preliminary data.</text>
</comment>
<accession>A0A848F599</accession>
<feature type="signal peptide" evidence="5">
    <location>
        <begin position="1"/>
        <end position="21"/>
    </location>
</feature>
<reference evidence="7 8" key="1">
    <citation type="submission" date="2020-04" db="EMBL/GenBank/DDBJ databases">
        <title>Azohydromonas sp. isolated from soil.</title>
        <authorList>
            <person name="Dahal R.H."/>
        </authorList>
    </citation>
    <scope>NUCLEOTIDE SEQUENCE [LARGE SCALE GENOMIC DNA]</scope>
    <source>
        <strain evidence="7 8">G-1-1-14</strain>
    </source>
</reference>
<dbReference type="Pfam" id="PF00753">
    <property type="entry name" value="Lactamase_B"/>
    <property type="match status" value="1"/>
</dbReference>
<evidence type="ECO:0000256" key="4">
    <source>
        <dbReference type="ARBA" id="ARBA00022833"/>
    </source>
</evidence>
<dbReference type="Proteomes" id="UP000574067">
    <property type="component" value="Unassembled WGS sequence"/>
</dbReference>
<proteinExistence type="inferred from homology"/>
<dbReference type="AlphaFoldDB" id="A0A848F599"/>